<sequence>MTATSEKAKVNGSAGAALRAPNVVAPRGRRRPALVVAGVAMAVIGALAAVWLVSSSGQRVDVVVLARDVPYGSTITRDDLTTAAVSVEATVATVSARDLRDVVGQTAATVLAKGSLLSPAEVTTTGVVQPGEVLVPLPLTVEKMPAGGLTAGEHLGIVDAPPQGADPVPEEPLSLSATVVRVGVPDINGLVIVDVMTDVEDGPAVAMRAATGRFALVVVPAQGAK</sequence>
<dbReference type="InterPro" id="IPR013974">
    <property type="entry name" value="SAF"/>
</dbReference>
<dbReference type="SMART" id="SM00858">
    <property type="entry name" value="SAF"/>
    <property type="match status" value="1"/>
</dbReference>
<feature type="transmembrane region" description="Helical" evidence="1">
    <location>
        <begin position="33"/>
        <end position="53"/>
    </location>
</feature>
<evidence type="ECO:0000313" key="3">
    <source>
        <dbReference type="EMBL" id="GEK19909.1"/>
    </source>
</evidence>
<reference evidence="3 4" key="1">
    <citation type="submission" date="2019-07" db="EMBL/GenBank/DDBJ databases">
        <title>Whole genome shotgun sequence of Cellulomonas xylanilytica NBRC 101102.</title>
        <authorList>
            <person name="Hosoyama A."/>
            <person name="Uohara A."/>
            <person name="Ohji S."/>
            <person name="Ichikawa N."/>
        </authorList>
    </citation>
    <scope>NUCLEOTIDE SEQUENCE [LARGE SCALE GENOMIC DNA]</scope>
    <source>
        <strain evidence="3 4">NBRC 101102</strain>
    </source>
</reference>
<keyword evidence="1" id="KW-0812">Transmembrane</keyword>
<keyword evidence="1" id="KW-0472">Membrane</keyword>
<evidence type="ECO:0000313" key="4">
    <source>
        <dbReference type="Proteomes" id="UP000321118"/>
    </source>
</evidence>
<evidence type="ECO:0000256" key="1">
    <source>
        <dbReference type="SAM" id="Phobius"/>
    </source>
</evidence>
<dbReference type="Pfam" id="PF08666">
    <property type="entry name" value="SAF"/>
    <property type="match status" value="1"/>
</dbReference>
<protein>
    <recommendedName>
        <fullName evidence="2">SAF domain-containing protein</fullName>
    </recommendedName>
</protein>
<dbReference type="CDD" id="cd11614">
    <property type="entry name" value="SAF_CpaB_FlgA_like"/>
    <property type="match status" value="1"/>
</dbReference>
<dbReference type="Proteomes" id="UP000321118">
    <property type="component" value="Unassembled WGS sequence"/>
</dbReference>
<name>A0A510UZ96_9CELL</name>
<dbReference type="EMBL" id="BJUB01000001">
    <property type="protein sequence ID" value="GEK19909.1"/>
    <property type="molecule type" value="Genomic_DNA"/>
</dbReference>
<evidence type="ECO:0000259" key="2">
    <source>
        <dbReference type="SMART" id="SM00858"/>
    </source>
</evidence>
<comment type="caution">
    <text evidence="3">The sequence shown here is derived from an EMBL/GenBank/DDBJ whole genome shotgun (WGS) entry which is preliminary data.</text>
</comment>
<proteinExistence type="predicted"/>
<gene>
    <name evidence="3" type="ORF">CXY01_04290</name>
</gene>
<dbReference type="Gene3D" id="3.90.1210.10">
    <property type="entry name" value="Antifreeze-like/N-acetylneuraminic acid synthase C-terminal domain"/>
    <property type="match status" value="1"/>
</dbReference>
<accession>A0A510UZ96</accession>
<organism evidence="3 4">
    <name type="scientific">Cellulomonas xylanilytica</name>
    <dbReference type="NCBI Taxonomy" id="233583"/>
    <lineage>
        <taxon>Bacteria</taxon>
        <taxon>Bacillati</taxon>
        <taxon>Actinomycetota</taxon>
        <taxon>Actinomycetes</taxon>
        <taxon>Micrococcales</taxon>
        <taxon>Cellulomonadaceae</taxon>
        <taxon>Cellulomonas</taxon>
    </lineage>
</organism>
<dbReference type="RefSeq" id="WP_146925393.1">
    <property type="nucleotide sequence ID" value="NZ_BJUB01000001.1"/>
</dbReference>
<keyword evidence="1" id="KW-1133">Transmembrane helix</keyword>
<keyword evidence="4" id="KW-1185">Reference proteome</keyword>
<feature type="domain" description="SAF" evidence="2">
    <location>
        <begin position="60"/>
        <end position="123"/>
    </location>
</feature>
<dbReference type="OrthoDB" id="4823962at2"/>
<dbReference type="AlphaFoldDB" id="A0A510UZ96"/>